<dbReference type="GO" id="GO:0005385">
    <property type="term" value="F:zinc ion transmembrane transporter activity"/>
    <property type="evidence" value="ECO:0007669"/>
    <property type="project" value="TreeGrafter"/>
</dbReference>
<evidence type="ECO:0000256" key="1">
    <source>
        <dbReference type="ARBA" id="ARBA00004141"/>
    </source>
</evidence>
<dbReference type="FunCoup" id="C1E4Y6">
    <property type="interactions" value="1361"/>
</dbReference>
<dbReference type="Proteomes" id="UP000002009">
    <property type="component" value="Chromosome 4"/>
</dbReference>
<protein>
    <submittedName>
        <fullName evidence="7">Zinc permease family</fullName>
    </submittedName>
</protein>
<keyword evidence="2" id="KW-0812">Transmembrane</keyword>
<feature type="chain" id="PRO_5002906569" evidence="6">
    <location>
        <begin position="29"/>
        <end position="328"/>
    </location>
</feature>
<reference evidence="7 8" key="1">
    <citation type="journal article" date="2009" name="Science">
        <title>Green evolution and dynamic adaptations revealed by genomes of the marine picoeukaryotes Micromonas.</title>
        <authorList>
            <person name="Worden A.Z."/>
            <person name="Lee J.H."/>
            <person name="Mock T."/>
            <person name="Rouze P."/>
            <person name="Simmons M.P."/>
            <person name="Aerts A.L."/>
            <person name="Allen A.E."/>
            <person name="Cuvelier M.L."/>
            <person name="Derelle E."/>
            <person name="Everett M.V."/>
            <person name="Foulon E."/>
            <person name="Grimwood J."/>
            <person name="Gundlach H."/>
            <person name="Henrissat B."/>
            <person name="Napoli C."/>
            <person name="McDonald S.M."/>
            <person name="Parker M.S."/>
            <person name="Rombauts S."/>
            <person name="Salamov A."/>
            <person name="Von Dassow P."/>
            <person name="Badger J.H."/>
            <person name="Coutinho P.M."/>
            <person name="Demir E."/>
            <person name="Dubchak I."/>
            <person name="Gentemann C."/>
            <person name="Eikrem W."/>
            <person name="Gready J.E."/>
            <person name="John U."/>
            <person name="Lanier W."/>
            <person name="Lindquist E.A."/>
            <person name="Lucas S."/>
            <person name="Mayer K.F."/>
            <person name="Moreau H."/>
            <person name="Not F."/>
            <person name="Otillar R."/>
            <person name="Panaud O."/>
            <person name="Pangilinan J."/>
            <person name="Paulsen I."/>
            <person name="Piegu B."/>
            <person name="Poliakov A."/>
            <person name="Robbens S."/>
            <person name="Schmutz J."/>
            <person name="Toulza E."/>
            <person name="Wyss T."/>
            <person name="Zelensky A."/>
            <person name="Zhou K."/>
            <person name="Armbrust E.V."/>
            <person name="Bhattacharya D."/>
            <person name="Goodenough U.W."/>
            <person name="Van de Peer Y."/>
            <person name="Grigoriev I.V."/>
        </authorList>
    </citation>
    <scope>NUCLEOTIDE SEQUENCE [LARGE SCALE GENOMIC DNA]</scope>
    <source>
        <strain evidence="8">RCC299 / NOUM17</strain>
    </source>
</reference>
<dbReference type="Pfam" id="PF02535">
    <property type="entry name" value="Zip"/>
    <property type="match status" value="1"/>
</dbReference>
<feature type="compositionally biased region" description="Low complexity" evidence="5">
    <location>
        <begin position="26"/>
        <end position="39"/>
    </location>
</feature>
<evidence type="ECO:0000256" key="2">
    <source>
        <dbReference type="ARBA" id="ARBA00022692"/>
    </source>
</evidence>
<accession>C1E4Y6</accession>
<dbReference type="InParanoid" id="C1E4Y6"/>
<evidence type="ECO:0000256" key="6">
    <source>
        <dbReference type="SAM" id="SignalP"/>
    </source>
</evidence>
<evidence type="ECO:0000313" key="8">
    <source>
        <dbReference type="Proteomes" id="UP000002009"/>
    </source>
</evidence>
<dbReference type="STRING" id="296587.C1E4Y6"/>
<dbReference type="EMBL" id="CP001325">
    <property type="protein sequence ID" value="ACO62796.1"/>
    <property type="molecule type" value="Genomic_DNA"/>
</dbReference>
<evidence type="ECO:0000256" key="4">
    <source>
        <dbReference type="ARBA" id="ARBA00023136"/>
    </source>
</evidence>
<gene>
    <name evidence="7" type="ORF">MICPUN_100269</name>
</gene>
<feature type="region of interest" description="Disordered" evidence="5">
    <location>
        <begin position="26"/>
        <end position="53"/>
    </location>
</feature>
<organism evidence="7 8">
    <name type="scientific">Micromonas commoda (strain RCC299 / NOUM17 / CCMP2709)</name>
    <name type="common">Picoplanktonic green alga</name>
    <dbReference type="NCBI Taxonomy" id="296587"/>
    <lineage>
        <taxon>Eukaryota</taxon>
        <taxon>Viridiplantae</taxon>
        <taxon>Chlorophyta</taxon>
        <taxon>Mamiellophyceae</taxon>
        <taxon>Mamiellales</taxon>
        <taxon>Mamiellaceae</taxon>
        <taxon>Micromonas</taxon>
    </lineage>
</organism>
<keyword evidence="4" id="KW-0472">Membrane</keyword>
<dbReference type="InterPro" id="IPR003689">
    <property type="entry name" value="ZIP"/>
</dbReference>
<feature type="signal peptide" evidence="6">
    <location>
        <begin position="1"/>
        <end position="28"/>
    </location>
</feature>
<dbReference type="AlphaFoldDB" id="C1E4Y6"/>
<evidence type="ECO:0000313" key="7">
    <source>
        <dbReference type="EMBL" id="ACO62796.1"/>
    </source>
</evidence>
<name>C1E4Y6_MICCC</name>
<keyword evidence="3" id="KW-1133">Transmembrane helix</keyword>
<dbReference type="eggNOG" id="KOG2693">
    <property type="taxonomic scope" value="Eukaryota"/>
</dbReference>
<dbReference type="GO" id="GO:0006882">
    <property type="term" value="P:intracellular zinc ion homeostasis"/>
    <property type="evidence" value="ECO:0007669"/>
    <property type="project" value="TreeGrafter"/>
</dbReference>
<keyword evidence="8" id="KW-1185">Reference proteome</keyword>
<dbReference type="PANTHER" id="PTHR16950:SF16">
    <property type="entry name" value="ZINC TRANSPORTER ZIP13"/>
    <property type="match status" value="1"/>
</dbReference>
<dbReference type="PANTHER" id="PTHR16950">
    <property type="entry name" value="ZINC TRANSPORTER SLC39A7 HISTIDINE-RICH MEMBRANE PROTEIN KE4"/>
    <property type="match status" value="1"/>
</dbReference>
<dbReference type="GeneID" id="8243233"/>
<dbReference type="RefSeq" id="XP_002501538.1">
    <property type="nucleotide sequence ID" value="XM_002501492.1"/>
</dbReference>
<proteinExistence type="predicted"/>
<dbReference type="OMA" id="FYIVERV"/>
<evidence type="ECO:0000256" key="3">
    <source>
        <dbReference type="ARBA" id="ARBA00022989"/>
    </source>
</evidence>
<comment type="subcellular location">
    <subcellularLocation>
        <location evidence="1">Membrane</location>
        <topology evidence="1">Multi-pass membrane protein</topology>
    </subcellularLocation>
</comment>
<evidence type="ECO:0000256" key="5">
    <source>
        <dbReference type="SAM" id="MobiDB-lite"/>
    </source>
</evidence>
<dbReference type="KEGG" id="mis:MICPUN_100269"/>
<keyword evidence="6" id="KW-0732">Signal</keyword>
<sequence length="328" mass="33545">MAVGASLLTACASLVCVALVPLLASTKGSSSSSSSSTPTSKRRSTRNRKDASWAAPSQGLVRTLSAFAVGAFLGDAFLHQLPHAYAHAATSRGGDGGGGFASELWSNRAGLAAVVGVVAFHLVERAVDAHGHGCHGRRTVARRKKDDDICGEEERIEPKDQTQRKETLGYLNLVADAVHNFTDGAAVGAAFLAGGPAAGYAKTLAMLAHEVPQEIGDFGVLVSAGFSVFDALRLNFAAASTAVAGTLVALVLCDDSGHGGRYKPTWIDGACVEGFTAGGFVYVAAATMRGIGDAGEGWREVAATTGAIFFGIFACAAIHALGACDHGH</sequence>
<dbReference type="OrthoDB" id="200954at2759"/>
<dbReference type="GO" id="GO:0016020">
    <property type="term" value="C:membrane"/>
    <property type="evidence" value="ECO:0007669"/>
    <property type="project" value="UniProtKB-SubCell"/>
</dbReference>